<name>F8AL15_METOI</name>
<dbReference type="Proteomes" id="UP000009296">
    <property type="component" value="Chromosome"/>
</dbReference>
<feature type="transmembrane region" description="Helical" evidence="1">
    <location>
        <begin position="61"/>
        <end position="82"/>
    </location>
</feature>
<keyword evidence="1" id="KW-0812">Transmembrane</keyword>
<dbReference type="HOGENOM" id="CLU_2366243_0_0_2"/>
<gene>
    <name evidence="2" type="ordered locus">Metok_0468</name>
</gene>
<sequence length="95" mass="11433">MKINNQYIYHILFPEYYLYLMGEKQTGRIREALFSMSFLWIFVKIYLILGFIVSIVYRVDFFTSSVFLMIFVMLIITFSIIAKYKKSKKKRGSNN</sequence>
<proteinExistence type="predicted"/>
<dbReference type="AlphaFoldDB" id="F8AL15"/>
<keyword evidence="1" id="KW-0472">Membrane</keyword>
<dbReference type="EMBL" id="CP002792">
    <property type="protein sequence ID" value="AEH06450.1"/>
    <property type="molecule type" value="Genomic_DNA"/>
</dbReference>
<protein>
    <submittedName>
        <fullName evidence="2">Uncharacterized protein</fullName>
    </submittedName>
</protein>
<feature type="transmembrane region" description="Helical" evidence="1">
    <location>
        <begin position="33"/>
        <end position="55"/>
    </location>
</feature>
<reference evidence="2" key="1">
    <citation type="submission" date="2011-05" db="EMBL/GenBank/DDBJ databases">
        <title>Complete sequence of chromosome of Methanothermococcus okinawensis IH1.</title>
        <authorList>
            <consortium name="US DOE Joint Genome Institute"/>
            <person name="Lucas S."/>
            <person name="Han J."/>
            <person name="Lapidus A."/>
            <person name="Cheng J.-F."/>
            <person name="Goodwin L."/>
            <person name="Pitluck S."/>
            <person name="Peters L."/>
            <person name="Mikhailova N."/>
            <person name="Held B."/>
            <person name="Han C."/>
            <person name="Tapia R."/>
            <person name="Land M."/>
            <person name="Hauser L."/>
            <person name="Kyrpides N."/>
            <person name="Ivanova N."/>
            <person name="Pagani I."/>
            <person name="Sieprawska-Lupa M."/>
            <person name="Takai K."/>
            <person name="Miyazaki J."/>
            <person name="Whitman W."/>
            <person name="Woyke T."/>
        </authorList>
    </citation>
    <scope>NUCLEOTIDE SEQUENCE</scope>
    <source>
        <strain evidence="2">IH1</strain>
    </source>
</reference>
<evidence type="ECO:0000313" key="2">
    <source>
        <dbReference type="EMBL" id="AEH06450.1"/>
    </source>
</evidence>
<evidence type="ECO:0000256" key="1">
    <source>
        <dbReference type="SAM" id="Phobius"/>
    </source>
</evidence>
<dbReference type="RefSeq" id="WP_013866636.1">
    <property type="nucleotide sequence ID" value="NC_015636.1"/>
</dbReference>
<keyword evidence="1" id="KW-1133">Transmembrane helix</keyword>
<evidence type="ECO:0000313" key="3">
    <source>
        <dbReference type="Proteomes" id="UP000009296"/>
    </source>
</evidence>
<keyword evidence="3" id="KW-1185">Reference proteome</keyword>
<dbReference type="STRING" id="647113.Metok_0468"/>
<dbReference type="KEGG" id="mok:Metok_0468"/>
<organism evidence="2 3">
    <name type="scientific">Methanothermococcus okinawensis (strain DSM 14208 / JCM 11175 / IH1)</name>
    <dbReference type="NCBI Taxonomy" id="647113"/>
    <lineage>
        <taxon>Archaea</taxon>
        <taxon>Methanobacteriati</taxon>
        <taxon>Methanobacteriota</taxon>
        <taxon>Methanomada group</taxon>
        <taxon>Methanococci</taxon>
        <taxon>Methanococcales</taxon>
        <taxon>Methanococcaceae</taxon>
        <taxon>Methanothermococcus</taxon>
    </lineage>
</organism>
<accession>F8AL15</accession>
<dbReference type="GeneID" id="10772590"/>